<protein>
    <recommendedName>
        <fullName evidence="4">HhH-GPD domain-containing protein</fullName>
    </recommendedName>
</protein>
<dbReference type="Pfam" id="PF00730">
    <property type="entry name" value="HhH-GPD"/>
    <property type="match status" value="1"/>
</dbReference>
<evidence type="ECO:0000256" key="2">
    <source>
        <dbReference type="ARBA" id="ARBA00022763"/>
    </source>
</evidence>
<dbReference type="InterPro" id="IPR003265">
    <property type="entry name" value="HhH-GPD_domain"/>
</dbReference>
<dbReference type="InterPro" id="IPR011257">
    <property type="entry name" value="DNA_glycosylase"/>
</dbReference>
<feature type="non-terminal residue" evidence="5">
    <location>
        <position position="166"/>
    </location>
</feature>
<evidence type="ECO:0000313" key="5">
    <source>
        <dbReference type="EMBL" id="SVB51471.1"/>
    </source>
</evidence>
<accession>A0A382ENF6</accession>
<dbReference type="CDD" id="cd00056">
    <property type="entry name" value="ENDO3c"/>
    <property type="match status" value="1"/>
</dbReference>
<dbReference type="GO" id="GO:0032131">
    <property type="term" value="F:alkylated DNA binding"/>
    <property type="evidence" value="ECO:0007669"/>
    <property type="project" value="TreeGrafter"/>
</dbReference>
<dbReference type="GO" id="GO:0006307">
    <property type="term" value="P:DNA alkylation repair"/>
    <property type="evidence" value="ECO:0007669"/>
    <property type="project" value="TreeGrafter"/>
</dbReference>
<organism evidence="5">
    <name type="scientific">marine metagenome</name>
    <dbReference type="NCBI Taxonomy" id="408172"/>
    <lineage>
        <taxon>unclassified sequences</taxon>
        <taxon>metagenomes</taxon>
        <taxon>ecological metagenomes</taxon>
    </lineage>
</organism>
<dbReference type="GO" id="GO:0043916">
    <property type="term" value="F:DNA-7-methylguanine glycosylase activity"/>
    <property type="evidence" value="ECO:0007669"/>
    <property type="project" value="TreeGrafter"/>
</dbReference>
<dbReference type="Gene3D" id="1.10.340.30">
    <property type="entry name" value="Hypothetical protein, domain 2"/>
    <property type="match status" value="1"/>
</dbReference>
<dbReference type="AlphaFoldDB" id="A0A382ENF6"/>
<dbReference type="GO" id="GO:0008725">
    <property type="term" value="F:DNA-3-methyladenine glycosylase activity"/>
    <property type="evidence" value="ECO:0007669"/>
    <property type="project" value="TreeGrafter"/>
</dbReference>
<dbReference type="InterPro" id="IPR051912">
    <property type="entry name" value="Alkylbase_DNA_Glycosylase/TA"/>
</dbReference>
<dbReference type="SUPFAM" id="SSF48150">
    <property type="entry name" value="DNA-glycosylase"/>
    <property type="match status" value="1"/>
</dbReference>
<dbReference type="GO" id="GO:0005737">
    <property type="term" value="C:cytoplasm"/>
    <property type="evidence" value="ECO:0007669"/>
    <property type="project" value="TreeGrafter"/>
</dbReference>
<sequence>MGRLIDRVGSLGLSANRNRSVFEYLARSIVYQQLSGKAAGTIHGRLQNLFSGRRILADRLLLLSDQALRGAGLSRGKCLALRDLATRAVAGELPTARKLRQMSDADIISALTVVRGIGPWTAQMLLIFYLGRPDVLPSGDLGVRRGYQYLRGFKTLPEPDKLERAG</sequence>
<evidence type="ECO:0000256" key="3">
    <source>
        <dbReference type="ARBA" id="ARBA00023204"/>
    </source>
</evidence>
<keyword evidence="3" id="KW-0234">DNA repair</keyword>
<dbReference type="EMBL" id="UINC01045111">
    <property type="protein sequence ID" value="SVB51471.1"/>
    <property type="molecule type" value="Genomic_DNA"/>
</dbReference>
<dbReference type="Gene3D" id="1.10.1670.40">
    <property type="match status" value="1"/>
</dbReference>
<dbReference type="GO" id="GO:0032993">
    <property type="term" value="C:protein-DNA complex"/>
    <property type="evidence" value="ECO:0007669"/>
    <property type="project" value="TreeGrafter"/>
</dbReference>
<evidence type="ECO:0000256" key="1">
    <source>
        <dbReference type="ARBA" id="ARBA00010817"/>
    </source>
</evidence>
<reference evidence="5" key="1">
    <citation type="submission" date="2018-05" db="EMBL/GenBank/DDBJ databases">
        <authorList>
            <person name="Lanie J.A."/>
            <person name="Ng W.-L."/>
            <person name="Kazmierczak K.M."/>
            <person name="Andrzejewski T.M."/>
            <person name="Davidsen T.M."/>
            <person name="Wayne K.J."/>
            <person name="Tettelin H."/>
            <person name="Glass J.I."/>
            <person name="Rusch D."/>
            <person name="Podicherti R."/>
            <person name="Tsui H.-C.T."/>
            <person name="Winkler M.E."/>
        </authorList>
    </citation>
    <scope>NUCLEOTIDE SEQUENCE</scope>
</reference>
<dbReference type="PANTHER" id="PTHR43003:SF5">
    <property type="entry name" value="DNA-3-METHYLADENINE GLYCOSYLASE"/>
    <property type="match status" value="1"/>
</dbReference>
<comment type="similarity">
    <text evidence="1">Belongs to the alkylbase DNA glycosidase AlkA family.</text>
</comment>
<gene>
    <name evidence="5" type="ORF">METZ01_LOCUS204325</name>
</gene>
<dbReference type="PANTHER" id="PTHR43003">
    <property type="entry name" value="DNA-3-METHYLADENINE GLYCOSYLASE"/>
    <property type="match status" value="1"/>
</dbReference>
<name>A0A382ENF6_9ZZZZ</name>
<keyword evidence="2" id="KW-0227">DNA damage</keyword>
<dbReference type="GO" id="GO:0006285">
    <property type="term" value="P:base-excision repair, AP site formation"/>
    <property type="evidence" value="ECO:0007669"/>
    <property type="project" value="TreeGrafter"/>
</dbReference>
<evidence type="ECO:0000259" key="4">
    <source>
        <dbReference type="Pfam" id="PF00730"/>
    </source>
</evidence>
<feature type="domain" description="HhH-GPD" evidence="4">
    <location>
        <begin position="27"/>
        <end position="165"/>
    </location>
</feature>
<dbReference type="FunFam" id="1.10.340.30:FF:000004">
    <property type="entry name" value="DNA-3-methyladenine glycosylase II"/>
    <property type="match status" value="1"/>
</dbReference>
<proteinExistence type="inferred from homology"/>